<accession>A0ABQ4ZS64</accession>
<proteinExistence type="predicted"/>
<reference evidence="1" key="2">
    <citation type="submission" date="2022-01" db="EMBL/GenBank/DDBJ databases">
        <authorList>
            <person name="Yamashiro T."/>
            <person name="Shiraishi A."/>
            <person name="Satake H."/>
            <person name="Nakayama K."/>
        </authorList>
    </citation>
    <scope>NUCLEOTIDE SEQUENCE</scope>
</reference>
<evidence type="ECO:0000313" key="2">
    <source>
        <dbReference type="Proteomes" id="UP001151760"/>
    </source>
</evidence>
<comment type="caution">
    <text evidence="1">The sequence shown here is derived from an EMBL/GenBank/DDBJ whole genome shotgun (WGS) entry which is preliminary data.</text>
</comment>
<dbReference type="EMBL" id="BQNB010011532">
    <property type="protein sequence ID" value="GJS91782.1"/>
    <property type="molecule type" value="Genomic_DNA"/>
</dbReference>
<name>A0ABQ4ZS64_9ASTR</name>
<sequence length="116" mass="13312">MTLDTQRLTNLNDLTPNIRAHKEAVEAPGSQAITYYLKHKINEKLIKGLVNNNRFNNSRSRTQVGKKKGKEYKVLPWRPVYDAILKKKITKKEDIGRNFKIPCSIGDLKHVNALVD</sequence>
<organism evidence="1 2">
    <name type="scientific">Tanacetum coccineum</name>
    <dbReference type="NCBI Taxonomy" id="301880"/>
    <lineage>
        <taxon>Eukaryota</taxon>
        <taxon>Viridiplantae</taxon>
        <taxon>Streptophyta</taxon>
        <taxon>Embryophyta</taxon>
        <taxon>Tracheophyta</taxon>
        <taxon>Spermatophyta</taxon>
        <taxon>Magnoliopsida</taxon>
        <taxon>eudicotyledons</taxon>
        <taxon>Gunneridae</taxon>
        <taxon>Pentapetalae</taxon>
        <taxon>asterids</taxon>
        <taxon>campanulids</taxon>
        <taxon>Asterales</taxon>
        <taxon>Asteraceae</taxon>
        <taxon>Asteroideae</taxon>
        <taxon>Anthemideae</taxon>
        <taxon>Anthemidinae</taxon>
        <taxon>Tanacetum</taxon>
    </lineage>
</organism>
<evidence type="ECO:0000313" key="1">
    <source>
        <dbReference type="EMBL" id="GJS91782.1"/>
    </source>
</evidence>
<keyword evidence="2" id="KW-1185">Reference proteome</keyword>
<reference evidence="1" key="1">
    <citation type="journal article" date="2022" name="Int. J. Mol. Sci.">
        <title>Draft Genome of Tanacetum Coccineum: Genomic Comparison of Closely Related Tanacetum-Family Plants.</title>
        <authorList>
            <person name="Yamashiro T."/>
            <person name="Shiraishi A."/>
            <person name="Nakayama K."/>
            <person name="Satake H."/>
        </authorList>
    </citation>
    <scope>NUCLEOTIDE SEQUENCE</scope>
</reference>
<protein>
    <submittedName>
        <fullName evidence="1">Uncharacterized protein</fullName>
    </submittedName>
</protein>
<dbReference type="Proteomes" id="UP001151760">
    <property type="component" value="Unassembled WGS sequence"/>
</dbReference>
<gene>
    <name evidence="1" type="ORF">Tco_0774418</name>
</gene>